<keyword evidence="3" id="KW-1185">Reference proteome</keyword>
<dbReference type="RefSeq" id="WP_108827479.1">
    <property type="nucleotide sequence ID" value="NZ_OMOR01000001.1"/>
</dbReference>
<dbReference type="EMBL" id="OMOR01000001">
    <property type="protein sequence ID" value="SPH20237.1"/>
    <property type="molecule type" value="Genomic_DNA"/>
</dbReference>
<feature type="signal peptide" evidence="1">
    <location>
        <begin position="1"/>
        <end position="23"/>
    </location>
</feature>
<evidence type="ECO:0000313" key="2">
    <source>
        <dbReference type="EMBL" id="SPH20237.1"/>
    </source>
</evidence>
<dbReference type="AlphaFoldDB" id="A0A2R8BB22"/>
<dbReference type="Proteomes" id="UP000244880">
    <property type="component" value="Unassembled WGS sequence"/>
</dbReference>
<evidence type="ECO:0008006" key="4">
    <source>
        <dbReference type="Google" id="ProtNLM"/>
    </source>
</evidence>
<gene>
    <name evidence="2" type="ORF">ASD8599_00976</name>
</gene>
<protein>
    <recommendedName>
        <fullName evidence="4">Metallopeptidase</fullName>
    </recommendedName>
</protein>
<dbReference type="Pfam" id="PF14247">
    <property type="entry name" value="DUF4344"/>
    <property type="match status" value="2"/>
</dbReference>
<reference evidence="2 3" key="1">
    <citation type="submission" date="2018-03" db="EMBL/GenBank/DDBJ databases">
        <authorList>
            <person name="Keele B.F."/>
        </authorList>
    </citation>
    <scope>NUCLEOTIDE SEQUENCE [LARGE SCALE GENOMIC DNA]</scope>
    <source>
        <strain evidence="2 3">CECT 8599</strain>
    </source>
</reference>
<organism evidence="2 3">
    <name type="scientific">Ascidiaceihabitans donghaensis</name>
    <dbReference type="NCBI Taxonomy" id="1510460"/>
    <lineage>
        <taxon>Bacteria</taxon>
        <taxon>Pseudomonadati</taxon>
        <taxon>Pseudomonadota</taxon>
        <taxon>Alphaproteobacteria</taxon>
        <taxon>Rhodobacterales</taxon>
        <taxon>Paracoccaceae</taxon>
        <taxon>Ascidiaceihabitans</taxon>
    </lineage>
</organism>
<name>A0A2R8BB22_9RHOB</name>
<feature type="chain" id="PRO_5015331630" description="Metallopeptidase" evidence="1">
    <location>
        <begin position="24"/>
        <end position="243"/>
    </location>
</feature>
<keyword evidence="1" id="KW-0732">Signal</keyword>
<evidence type="ECO:0000256" key="1">
    <source>
        <dbReference type="SAM" id="SignalP"/>
    </source>
</evidence>
<accession>A0A2R8BB22</accession>
<evidence type="ECO:0000313" key="3">
    <source>
        <dbReference type="Proteomes" id="UP000244880"/>
    </source>
</evidence>
<dbReference type="OrthoDB" id="935695at2"/>
<sequence length="243" mass="27086">MIFQFKRWCAVVGLCALSFPAFAQNDDAFVEANLLSVLYHELGHAIIDVMGLPVFGQEEDAADVASILLINDLFDEEVATRIAYDAAFGFLGEARAKDGEQEAWWDVHGPDLQRFYTLVCLFAGADFEARDDIARDLGLPDDRMDTCEEEFELAYDSWGPVFDELAEEAPGQSLIFDGGATSFTDRLVAGEVAALNEDFVFPQFITIRVDTCDEPNAFYDPQRVEIVVCAEFEAWLRELPVPG</sequence>
<proteinExistence type="predicted"/>
<dbReference type="InterPro" id="IPR025644">
    <property type="entry name" value="DUF4344"/>
</dbReference>